<dbReference type="InterPro" id="IPR000160">
    <property type="entry name" value="GGDEF_dom"/>
</dbReference>
<name>A0ABV8CJI1_9GAMM</name>
<feature type="transmembrane region" description="Helical" evidence="1">
    <location>
        <begin position="152"/>
        <end position="175"/>
    </location>
</feature>
<keyword evidence="6" id="KW-1185">Reference proteome</keyword>
<evidence type="ECO:0000259" key="2">
    <source>
        <dbReference type="PROSITE" id="PS50883"/>
    </source>
</evidence>
<dbReference type="InterPro" id="IPR050706">
    <property type="entry name" value="Cyclic-di-GMP_PDE-like"/>
</dbReference>
<protein>
    <submittedName>
        <fullName evidence="5">EAL domain-containing protein</fullName>
    </submittedName>
</protein>
<evidence type="ECO:0000313" key="5">
    <source>
        <dbReference type="EMBL" id="MFC3912269.1"/>
    </source>
</evidence>
<gene>
    <name evidence="5" type="ORF">ACFOSS_02165</name>
</gene>
<dbReference type="InterPro" id="IPR042461">
    <property type="entry name" value="LapD_MoxY_peri_C"/>
</dbReference>
<feature type="domain" description="HAMP" evidence="3">
    <location>
        <begin position="172"/>
        <end position="224"/>
    </location>
</feature>
<dbReference type="Gene3D" id="6.20.270.20">
    <property type="entry name" value="LapD/MoxY periplasmic domain"/>
    <property type="match status" value="1"/>
</dbReference>
<dbReference type="Pfam" id="PF00672">
    <property type="entry name" value="HAMP"/>
    <property type="match status" value="1"/>
</dbReference>
<accession>A0ABV8CJI1</accession>
<dbReference type="InterPro" id="IPR032244">
    <property type="entry name" value="LapD_MoxY_N"/>
</dbReference>
<feature type="domain" description="EAL" evidence="2">
    <location>
        <begin position="404"/>
        <end position="641"/>
    </location>
</feature>
<proteinExistence type="predicted"/>
<sequence>MTLYRQLLVTMLALFATLFVAAYLVQFNSTRAYLAGQLELSVTSTANSLGLALTPYLETGDAVGAESVINAAFDGGFYRRLRLDLLASQSVIQRENSADIQGVPQWFLSLQLFKPVSFESILTSGWLQLGKLRVEGHPGQAYYELWNGMSRLFIAFVVTFLLVTVLLMRALQYLLRPLDEICVQATEIEQHHFGHVIPLPRTLELRKVVQAINTMATKLAQQFKEQAEAAEQLRERAFRDAVSGLGNRAYFVGQVNAWLAESGQGGIMLVAVDMLDEVYREEGYAARDSMVKAVANSMQDVLKVYPGHALARISATEYAVLLPALEIGELAEVADQLNRSIAELVINPIERDIAISVIGVAPRERHDDLSVMLTKADSALRRARSERLGTVVVDSRGQHDDIGRLGWRDLLLNALHSKQLVFKVQPAILLANQQPHHAELFTSIHRDGEDFFAGQFMPAVEQFKLGSEFDRYVLEQIGDELSRHKGLRLAVNLTQHAISSAAFHEWLDAFLVAHGSLAGRLFLELPESAIVHARDHVETLLQIIRRHKFEWGVDQYGRNFQSLDYLESLHPAYVKIDHGYTGMVLKEEGDQAFLSAVCRAAHNAGIVTIATRVESQEQVNALSRLFVDGYQGFISPPYPLG</sequence>
<dbReference type="Pfam" id="PF00563">
    <property type="entry name" value="EAL"/>
    <property type="match status" value="1"/>
</dbReference>
<dbReference type="Gene3D" id="3.30.110.200">
    <property type="match status" value="1"/>
</dbReference>
<dbReference type="InterPro" id="IPR003660">
    <property type="entry name" value="HAMP_dom"/>
</dbReference>
<dbReference type="InterPro" id="IPR043128">
    <property type="entry name" value="Rev_trsase/Diguanyl_cyclase"/>
</dbReference>
<dbReference type="SMART" id="SM00052">
    <property type="entry name" value="EAL"/>
    <property type="match status" value="1"/>
</dbReference>
<dbReference type="EMBL" id="JBHSAF010000001">
    <property type="protein sequence ID" value="MFC3912269.1"/>
    <property type="molecule type" value="Genomic_DNA"/>
</dbReference>
<dbReference type="SMART" id="SM00304">
    <property type="entry name" value="HAMP"/>
    <property type="match status" value="1"/>
</dbReference>
<dbReference type="Pfam" id="PF00990">
    <property type="entry name" value="GGDEF"/>
    <property type="match status" value="1"/>
</dbReference>
<dbReference type="RefSeq" id="WP_377150372.1">
    <property type="nucleotide sequence ID" value="NZ_JBHSAF010000001.1"/>
</dbReference>
<organism evidence="5 6">
    <name type="scientific">Pseudaeromonas sharmana</name>
    <dbReference type="NCBI Taxonomy" id="328412"/>
    <lineage>
        <taxon>Bacteria</taxon>
        <taxon>Pseudomonadati</taxon>
        <taxon>Pseudomonadota</taxon>
        <taxon>Gammaproteobacteria</taxon>
        <taxon>Aeromonadales</taxon>
        <taxon>Aeromonadaceae</taxon>
        <taxon>Pseudaeromonas</taxon>
    </lineage>
</organism>
<dbReference type="SUPFAM" id="SSF141868">
    <property type="entry name" value="EAL domain-like"/>
    <property type="match status" value="1"/>
</dbReference>
<dbReference type="PANTHER" id="PTHR33121:SF79">
    <property type="entry name" value="CYCLIC DI-GMP PHOSPHODIESTERASE PDED-RELATED"/>
    <property type="match status" value="1"/>
</dbReference>
<dbReference type="Gene3D" id="6.10.340.10">
    <property type="match status" value="1"/>
</dbReference>
<dbReference type="InterPro" id="IPR029787">
    <property type="entry name" value="Nucleotide_cyclase"/>
</dbReference>
<evidence type="ECO:0000259" key="4">
    <source>
        <dbReference type="PROSITE" id="PS50887"/>
    </source>
</evidence>
<reference evidence="6" key="1">
    <citation type="journal article" date="2019" name="Int. J. Syst. Evol. Microbiol.">
        <title>The Global Catalogue of Microorganisms (GCM) 10K type strain sequencing project: providing services to taxonomists for standard genome sequencing and annotation.</title>
        <authorList>
            <consortium name="The Broad Institute Genomics Platform"/>
            <consortium name="The Broad Institute Genome Sequencing Center for Infectious Disease"/>
            <person name="Wu L."/>
            <person name="Ma J."/>
        </authorList>
    </citation>
    <scope>NUCLEOTIDE SEQUENCE [LARGE SCALE GENOMIC DNA]</scope>
    <source>
        <strain evidence="6">CCUG 54939</strain>
    </source>
</reference>
<dbReference type="CDD" id="cd06225">
    <property type="entry name" value="HAMP"/>
    <property type="match status" value="1"/>
</dbReference>
<dbReference type="Gene3D" id="3.30.70.270">
    <property type="match status" value="1"/>
</dbReference>
<keyword evidence="1" id="KW-0812">Transmembrane</keyword>
<dbReference type="SMART" id="SM00267">
    <property type="entry name" value="GGDEF"/>
    <property type="match status" value="1"/>
</dbReference>
<dbReference type="SUPFAM" id="SSF55073">
    <property type="entry name" value="Nucleotide cyclase"/>
    <property type="match status" value="1"/>
</dbReference>
<dbReference type="Proteomes" id="UP001595692">
    <property type="component" value="Unassembled WGS sequence"/>
</dbReference>
<dbReference type="InterPro" id="IPR001633">
    <property type="entry name" value="EAL_dom"/>
</dbReference>
<dbReference type="InterPro" id="IPR035919">
    <property type="entry name" value="EAL_sf"/>
</dbReference>
<feature type="transmembrane region" description="Helical" evidence="1">
    <location>
        <begin position="6"/>
        <end position="25"/>
    </location>
</feature>
<dbReference type="PROSITE" id="PS50887">
    <property type="entry name" value="GGDEF"/>
    <property type="match status" value="1"/>
</dbReference>
<evidence type="ECO:0000259" key="3">
    <source>
        <dbReference type="PROSITE" id="PS50885"/>
    </source>
</evidence>
<dbReference type="PANTHER" id="PTHR33121">
    <property type="entry name" value="CYCLIC DI-GMP PHOSPHODIESTERASE PDEF"/>
    <property type="match status" value="1"/>
</dbReference>
<evidence type="ECO:0000256" key="1">
    <source>
        <dbReference type="SAM" id="Phobius"/>
    </source>
</evidence>
<dbReference type="CDD" id="cd01948">
    <property type="entry name" value="EAL"/>
    <property type="match status" value="1"/>
</dbReference>
<evidence type="ECO:0000313" key="6">
    <source>
        <dbReference type="Proteomes" id="UP001595692"/>
    </source>
</evidence>
<keyword evidence="1" id="KW-0472">Membrane</keyword>
<dbReference type="Pfam" id="PF16448">
    <property type="entry name" value="LapD_MoxY_N"/>
    <property type="match status" value="1"/>
</dbReference>
<dbReference type="PROSITE" id="PS50883">
    <property type="entry name" value="EAL"/>
    <property type="match status" value="1"/>
</dbReference>
<dbReference type="PROSITE" id="PS50885">
    <property type="entry name" value="HAMP"/>
    <property type="match status" value="1"/>
</dbReference>
<comment type="caution">
    <text evidence="5">The sequence shown here is derived from an EMBL/GenBank/DDBJ whole genome shotgun (WGS) entry which is preliminary data.</text>
</comment>
<keyword evidence="1" id="KW-1133">Transmembrane helix</keyword>
<dbReference type="Gene3D" id="3.20.20.450">
    <property type="entry name" value="EAL domain"/>
    <property type="match status" value="1"/>
</dbReference>
<feature type="domain" description="GGDEF" evidence="4">
    <location>
        <begin position="263"/>
        <end position="396"/>
    </location>
</feature>